<evidence type="ECO:0000313" key="2">
    <source>
        <dbReference type="EMBL" id="NYI77588.1"/>
    </source>
</evidence>
<keyword evidence="1" id="KW-0812">Transmembrane</keyword>
<reference evidence="2 3" key="1">
    <citation type="submission" date="2020-07" db="EMBL/GenBank/DDBJ databases">
        <title>Sequencing the genomes of 1000 actinobacteria strains.</title>
        <authorList>
            <person name="Klenk H.-P."/>
        </authorList>
    </citation>
    <scope>NUCLEOTIDE SEQUENCE [LARGE SCALE GENOMIC DNA]</scope>
    <source>
        <strain evidence="2 3">DSM 26487</strain>
    </source>
</reference>
<gene>
    <name evidence="2" type="ORF">BJ988_002236</name>
</gene>
<accession>A0A7Z0DLC0</accession>
<name>A0A7Z0DLC0_9ACTN</name>
<evidence type="ECO:0000256" key="1">
    <source>
        <dbReference type="SAM" id="Phobius"/>
    </source>
</evidence>
<comment type="caution">
    <text evidence="2">The sequence shown here is derived from an EMBL/GenBank/DDBJ whole genome shotgun (WGS) entry which is preliminary data.</text>
</comment>
<keyword evidence="3" id="KW-1185">Reference proteome</keyword>
<dbReference type="RefSeq" id="WP_179658058.1">
    <property type="nucleotide sequence ID" value="NZ_JACBZR010000001.1"/>
</dbReference>
<evidence type="ECO:0000313" key="3">
    <source>
        <dbReference type="Proteomes" id="UP000564496"/>
    </source>
</evidence>
<dbReference type="AlphaFoldDB" id="A0A7Z0DLC0"/>
<organism evidence="2 3">
    <name type="scientific">Nocardioides panzhihuensis</name>
    <dbReference type="NCBI Taxonomy" id="860243"/>
    <lineage>
        <taxon>Bacteria</taxon>
        <taxon>Bacillati</taxon>
        <taxon>Actinomycetota</taxon>
        <taxon>Actinomycetes</taxon>
        <taxon>Propionibacteriales</taxon>
        <taxon>Nocardioidaceae</taxon>
        <taxon>Nocardioides</taxon>
    </lineage>
</organism>
<dbReference type="Proteomes" id="UP000564496">
    <property type="component" value="Unassembled WGS sequence"/>
</dbReference>
<keyword evidence="1" id="KW-1133">Transmembrane helix</keyword>
<protein>
    <submittedName>
        <fullName evidence="2">Bacteriorhodopsin</fullName>
    </submittedName>
</protein>
<feature type="transmembrane region" description="Helical" evidence="1">
    <location>
        <begin position="77"/>
        <end position="100"/>
    </location>
</feature>
<keyword evidence="1" id="KW-0472">Membrane</keyword>
<sequence length="156" mass="16805">MFTEGTAGHPTDRAERWVIAACALQAINTTIHHIRGALLFDTPGRYLSIVIVLCMLALPTLALAVSRRTSAGVQKAAWWTFWTASFIGFVIVFGLSEGLVTHVINPLVEQGYPADEPFDLLFQATGVLHVVPAVVAAALLTHLARARRSGLFGARA</sequence>
<feature type="transmembrane region" description="Helical" evidence="1">
    <location>
        <begin position="120"/>
        <end position="140"/>
    </location>
</feature>
<proteinExistence type="predicted"/>
<dbReference type="EMBL" id="JACBZR010000001">
    <property type="protein sequence ID" value="NYI77588.1"/>
    <property type="molecule type" value="Genomic_DNA"/>
</dbReference>
<feature type="transmembrane region" description="Helical" evidence="1">
    <location>
        <begin position="46"/>
        <end position="65"/>
    </location>
</feature>